<dbReference type="SUPFAM" id="SSF52402">
    <property type="entry name" value="Adenine nucleotide alpha hydrolases-like"/>
    <property type="match status" value="1"/>
</dbReference>
<dbReference type="PANTHER" id="PTHR43169">
    <property type="entry name" value="EXSB FAMILY PROTEIN"/>
    <property type="match status" value="1"/>
</dbReference>
<accession>A0A9D2KLQ4</accession>
<protein>
    <submittedName>
        <fullName evidence="1">tRNA(Ile)-lysidine synthetase</fullName>
    </submittedName>
</protein>
<evidence type="ECO:0000313" key="1">
    <source>
        <dbReference type="EMBL" id="HJA08971.1"/>
    </source>
</evidence>
<dbReference type="AlphaFoldDB" id="A0A9D2KLQ4"/>
<sequence length="258" mass="28494">MAPDGHFSLAYSGGLDSRFVAHAAQRAGFAPLLLHVRGPHVPPVETAYARRWAAWRGLSLRELTVDPLDLPAVASGTRDRCYACKFTLFSRLLEEAEGLPLCDGTHASDAQGYRPGRKALDELGIRSPLALAGLSKADIRALGRLTGLEHADQNARPCLLTRFDYGMRPTPELLNALSHGEQTIDEILRLAFGERAPDFRLRLTGPNCWELHLRPMGKKRELPPLLEKRLRSALKDAVGVNVTRIAVLDTLSGYFDRK</sequence>
<gene>
    <name evidence="1" type="ORF">H9962_07260</name>
</gene>
<evidence type="ECO:0000313" key="2">
    <source>
        <dbReference type="Proteomes" id="UP000824225"/>
    </source>
</evidence>
<organism evidence="1 2">
    <name type="scientific">Candidatus Mailhella merdigallinarum</name>
    <dbReference type="NCBI Taxonomy" id="2838658"/>
    <lineage>
        <taxon>Bacteria</taxon>
        <taxon>Pseudomonadati</taxon>
        <taxon>Thermodesulfobacteriota</taxon>
        <taxon>Desulfovibrionia</taxon>
        <taxon>Desulfovibrionales</taxon>
        <taxon>Desulfovibrionaceae</taxon>
        <taxon>Mailhella</taxon>
    </lineage>
</organism>
<dbReference type="InterPro" id="IPR052188">
    <property type="entry name" value="Ni-pincer_cofactor_biosynth"/>
</dbReference>
<dbReference type="EMBL" id="DXAN01000023">
    <property type="protein sequence ID" value="HJA08971.1"/>
    <property type="molecule type" value="Genomic_DNA"/>
</dbReference>
<comment type="caution">
    <text evidence="1">The sequence shown here is derived from an EMBL/GenBank/DDBJ whole genome shotgun (WGS) entry which is preliminary data.</text>
</comment>
<reference evidence="1" key="1">
    <citation type="journal article" date="2021" name="PeerJ">
        <title>Extensive microbial diversity within the chicken gut microbiome revealed by metagenomics and culture.</title>
        <authorList>
            <person name="Gilroy R."/>
            <person name="Ravi A."/>
            <person name="Getino M."/>
            <person name="Pursley I."/>
            <person name="Horton D.L."/>
            <person name="Alikhan N.F."/>
            <person name="Baker D."/>
            <person name="Gharbi K."/>
            <person name="Hall N."/>
            <person name="Watson M."/>
            <person name="Adriaenssens E.M."/>
            <person name="Foster-Nyarko E."/>
            <person name="Jarju S."/>
            <person name="Secka A."/>
            <person name="Antonio M."/>
            <person name="Oren A."/>
            <person name="Chaudhuri R.R."/>
            <person name="La Ragione R."/>
            <person name="Hildebrand F."/>
            <person name="Pallen M.J."/>
        </authorList>
    </citation>
    <scope>NUCLEOTIDE SEQUENCE</scope>
    <source>
        <strain evidence="1">CHK186-16707</strain>
    </source>
</reference>
<dbReference type="Proteomes" id="UP000824225">
    <property type="component" value="Unassembled WGS sequence"/>
</dbReference>
<dbReference type="Gene3D" id="3.40.50.620">
    <property type="entry name" value="HUPs"/>
    <property type="match status" value="1"/>
</dbReference>
<name>A0A9D2KLQ4_9BACT</name>
<dbReference type="InterPro" id="IPR014729">
    <property type="entry name" value="Rossmann-like_a/b/a_fold"/>
</dbReference>
<dbReference type="PANTHER" id="PTHR43169:SF2">
    <property type="entry name" value="NAD_GMP SYNTHASE DOMAIN-CONTAINING PROTEIN"/>
    <property type="match status" value="1"/>
</dbReference>
<reference evidence="1" key="2">
    <citation type="submission" date="2021-04" db="EMBL/GenBank/DDBJ databases">
        <authorList>
            <person name="Gilroy R."/>
        </authorList>
    </citation>
    <scope>NUCLEOTIDE SEQUENCE</scope>
    <source>
        <strain evidence="1">CHK186-16707</strain>
    </source>
</reference>
<proteinExistence type="predicted"/>